<dbReference type="Proteomes" id="UP000324800">
    <property type="component" value="Unassembled WGS sequence"/>
</dbReference>
<gene>
    <name evidence="1" type="ORF">EZS28_009636</name>
</gene>
<evidence type="ECO:0000313" key="1">
    <source>
        <dbReference type="EMBL" id="KAA6394837.1"/>
    </source>
</evidence>
<organism evidence="1 2">
    <name type="scientific">Streblomastix strix</name>
    <dbReference type="NCBI Taxonomy" id="222440"/>
    <lineage>
        <taxon>Eukaryota</taxon>
        <taxon>Metamonada</taxon>
        <taxon>Preaxostyla</taxon>
        <taxon>Oxymonadida</taxon>
        <taxon>Streblomastigidae</taxon>
        <taxon>Streblomastix</taxon>
    </lineage>
</organism>
<comment type="caution">
    <text evidence="1">The sequence shown here is derived from an EMBL/GenBank/DDBJ whole genome shotgun (WGS) entry which is preliminary data.</text>
</comment>
<sequence length="112" mass="13036">MSECYSLLCTADGSGEQDDYEIYQGLFQITDSLKQLREGRSHYSPSFPPQTALTKTFEEQIEEEGGNEAVDSQLVNKRIGNNILDEADKTKGYILNFYIDRINHKPWWYYRI</sequence>
<dbReference type="AlphaFoldDB" id="A0A5J4WIL8"/>
<accession>A0A5J4WIL8</accession>
<name>A0A5J4WIL8_9EUKA</name>
<reference evidence="1 2" key="1">
    <citation type="submission" date="2019-03" db="EMBL/GenBank/DDBJ databases">
        <title>Single cell metagenomics reveals metabolic interactions within the superorganism composed of flagellate Streblomastix strix and complex community of Bacteroidetes bacteria on its surface.</title>
        <authorList>
            <person name="Treitli S.C."/>
            <person name="Kolisko M."/>
            <person name="Husnik F."/>
            <person name="Keeling P."/>
            <person name="Hampl V."/>
        </authorList>
    </citation>
    <scope>NUCLEOTIDE SEQUENCE [LARGE SCALE GENOMIC DNA]</scope>
    <source>
        <strain evidence="1">ST1C</strain>
    </source>
</reference>
<proteinExistence type="predicted"/>
<evidence type="ECO:0000313" key="2">
    <source>
        <dbReference type="Proteomes" id="UP000324800"/>
    </source>
</evidence>
<protein>
    <submittedName>
        <fullName evidence="1">Uncharacterized protein</fullName>
    </submittedName>
</protein>
<dbReference type="EMBL" id="SNRW01001836">
    <property type="protein sequence ID" value="KAA6394837.1"/>
    <property type="molecule type" value="Genomic_DNA"/>
</dbReference>